<evidence type="ECO:0000256" key="9">
    <source>
        <dbReference type="PIRSR" id="PIRSR016262-3"/>
    </source>
</evidence>
<proteinExistence type="inferred from homology"/>
<evidence type="ECO:0000256" key="6">
    <source>
        <dbReference type="PIRNR" id="PIRNR016262"/>
    </source>
</evidence>
<comment type="function">
    <text evidence="4 5 6">Catalyzes the transfer of endogenously produced octanoic acid from octanoyl-acyl-carrier-protein onto the lipoyl domains of lipoate-dependent enzymes. Lipoyl-ACP can also act as a substrate although octanoyl-ACP is likely to be the physiological substrate.</text>
</comment>
<dbReference type="EMBL" id="LN906597">
    <property type="protein sequence ID" value="CUT17157.1"/>
    <property type="molecule type" value="Genomic_DNA"/>
</dbReference>
<comment type="pathway">
    <text evidence="1 5 6">Protein modification; protein lipoylation via endogenous pathway; protein N(6)-(lipoyl)lysine from octanoyl-[acyl-carrier-protein]: step 1/2.</text>
</comment>
<dbReference type="GO" id="GO:0005737">
    <property type="term" value="C:cytoplasm"/>
    <property type="evidence" value="ECO:0007669"/>
    <property type="project" value="UniProtKB-SubCell"/>
</dbReference>
<dbReference type="EC" id="2.3.1.181" evidence="5 6"/>
<feature type="binding site" evidence="5 8">
    <location>
        <begin position="166"/>
        <end position="168"/>
    </location>
    <ligand>
        <name>substrate</name>
    </ligand>
</feature>
<evidence type="ECO:0000256" key="3">
    <source>
        <dbReference type="ARBA" id="ARBA00023315"/>
    </source>
</evidence>
<dbReference type="CDD" id="cd16444">
    <property type="entry name" value="LipB"/>
    <property type="match status" value="1"/>
</dbReference>
<dbReference type="InterPro" id="IPR004143">
    <property type="entry name" value="BPL_LPL_catalytic"/>
</dbReference>
<sequence>MALDAKLVADRVELLVGKSTSYFCNHCLVRNIGLVQYDRCFVAMVEEVKFLSSSSGSIPQLWVVEHPPVFTVGFSASPEHFSSLGMLYRKIPFVFADRGGQVTYHGPGQLVLYLLVDVRRLFSSSPRLFVSCIEEVLVVFFRSKGIDAHLRNGYPGIYVSDSKLVSLGFRFHKGWSYHGIAINVDMDLAPFSAINPCGDRGLRMTQLVDIKPNVTISDVPSAIIKALTDCLAKQGGYCGS</sequence>
<name>A0A0S4M016_9BURK</name>
<feature type="binding site" evidence="5 8">
    <location>
        <begin position="179"/>
        <end position="181"/>
    </location>
    <ligand>
        <name>substrate</name>
    </ligand>
</feature>
<feature type="active site" description="Acyl-thioester intermediate" evidence="5 7">
    <location>
        <position position="197"/>
    </location>
</feature>
<dbReference type="HAMAP" id="MF_00013">
    <property type="entry name" value="LipB"/>
    <property type="match status" value="1"/>
</dbReference>
<keyword evidence="12" id="KW-1185">Reference proteome</keyword>
<comment type="subcellular location">
    <subcellularLocation>
        <location evidence="5">Cytoplasm</location>
    </subcellularLocation>
</comment>
<comment type="miscellaneous">
    <text evidence="5">In the reaction, the free carboxyl group of octanoic acid is attached via an amide linkage to the epsilon-amino group of a specific lysine residue of lipoyl domains of lipoate-dependent enzymes.</text>
</comment>
<dbReference type="PANTHER" id="PTHR10993">
    <property type="entry name" value="OCTANOYLTRANSFERASE"/>
    <property type="match status" value="1"/>
</dbReference>
<feature type="site" description="Lowers pKa of active site Cys" evidence="5 9">
    <location>
        <position position="163"/>
    </location>
</feature>
<dbReference type="GO" id="GO:0033819">
    <property type="term" value="F:lipoyl(octanoyl) transferase activity"/>
    <property type="evidence" value="ECO:0007669"/>
    <property type="project" value="UniProtKB-EC"/>
</dbReference>
<keyword evidence="3 5" id="KW-0012">Acyltransferase</keyword>
<dbReference type="InterPro" id="IPR000544">
    <property type="entry name" value="Octanoyltransferase"/>
</dbReference>
<dbReference type="InterPro" id="IPR020605">
    <property type="entry name" value="Octanoyltransferase_CS"/>
</dbReference>
<feature type="binding site" evidence="5 8">
    <location>
        <begin position="98"/>
        <end position="105"/>
    </location>
    <ligand>
        <name>substrate</name>
    </ligand>
</feature>
<dbReference type="AlphaFoldDB" id="A0A0S4M016"/>
<evidence type="ECO:0000256" key="4">
    <source>
        <dbReference type="ARBA" id="ARBA00024732"/>
    </source>
</evidence>
<protein>
    <recommendedName>
        <fullName evidence="5 6">Octanoyltransferase</fullName>
        <ecNumber evidence="5 6">2.3.1.181</ecNumber>
    </recommendedName>
    <alternativeName>
        <fullName evidence="5">Lipoate-protein ligase B</fullName>
    </alternativeName>
    <alternativeName>
        <fullName evidence="5">Lipoyl/octanoyl transferase</fullName>
    </alternativeName>
    <alternativeName>
        <fullName evidence="5">Octanoyl-[acyl-carrier-protein]-protein N-octanoyltransferase</fullName>
    </alternativeName>
</protein>
<evidence type="ECO:0000259" key="10">
    <source>
        <dbReference type="PROSITE" id="PS51733"/>
    </source>
</evidence>
<evidence type="ECO:0000256" key="5">
    <source>
        <dbReference type="HAMAP-Rule" id="MF_00013"/>
    </source>
</evidence>
<comment type="similarity">
    <text evidence="5 6">Belongs to the LipB family.</text>
</comment>
<dbReference type="Proteomes" id="UP000198651">
    <property type="component" value="Chromosome I"/>
</dbReference>
<accession>A0A0S4M016</accession>
<comment type="catalytic activity">
    <reaction evidence="5 6">
        <text>octanoyl-[ACP] + L-lysyl-[protein] = N(6)-octanoyl-L-lysyl-[protein] + holo-[ACP] + H(+)</text>
        <dbReference type="Rhea" id="RHEA:17665"/>
        <dbReference type="Rhea" id="RHEA-COMP:9636"/>
        <dbReference type="Rhea" id="RHEA-COMP:9685"/>
        <dbReference type="Rhea" id="RHEA-COMP:9752"/>
        <dbReference type="Rhea" id="RHEA-COMP:9928"/>
        <dbReference type="ChEBI" id="CHEBI:15378"/>
        <dbReference type="ChEBI" id="CHEBI:29969"/>
        <dbReference type="ChEBI" id="CHEBI:64479"/>
        <dbReference type="ChEBI" id="CHEBI:78463"/>
        <dbReference type="ChEBI" id="CHEBI:78809"/>
        <dbReference type="EC" id="2.3.1.181"/>
    </reaction>
</comment>
<dbReference type="SUPFAM" id="SSF55681">
    <property type="entry name" value="Class II aaRS and biotin synthetases"/>
    <property type="match status" value="1"/>
</dbReference>
<dbReference type="UniPathway" id="UPA00538">
    <property type="reaction ID" value="UER00592"/>
</dbReference>
<dbReference type="RefSeq" id="WP_092342788.1">
    <property type="nucleotide sequence ID" value="NZ_FLSL01000089.1"/>
</dbReference>
<dbReference type="PIRSF" id="PIRSF016262">
    <property type="entry name" value="LPLase"/>
    <property type="match status" value="1"/>
</dbReference>
<dbReference type="Pfam" id="PF21948">
    <property type="entry name" value="LplA-B_cat"/>
    <property type="match status" value="1"/>
</dbReference>
<evidence type="ECO:0000256" key="1">
    <source>
        <dbReference type="ARBA" id="ARBA00004821"/>
    </source>
</evidence>
<evidence type="ECO:0000313" key="12">
    <source>
        <dbReference type="Proteomes" id="UP000198651"/>
    </source>
</evidence>
<dbReference type="PROSITE" id="PS51733">
    <property type="entry name" value="BPL_LPL_CATALYTIC"/>
    <property type="match status" value="1"/>
</dbReference>
<dbReference type="Gene3D" id="3.30.930.10">
    <property type="entry name" value="Bira Bifunctional Protein, Domain 2"/>
    <property type="match status" value="1"/>
</dbReference>
<keyword evidence="5" id="KW-0963">Cytoplasm</keyword>
<dbReference type="GO" id="GO:0009249">
    <property type="term" value="P:protein lipoylation"/>
    <property type="evidence" value="ECO:0007669"/>
    <property type="project" value="InterPro"/>
</dbReference>
<dbReference type="PROSITE" id="PS01313">
    <property type="entry name" value="LIPB"/>
    <property type="match status" value="1"/>
</dbReference>
<evidence type="ECO:0000256" key="7">
    <source>
        <dbReference type="PIRSR" id="PIRSR016262-1"/>
    </source>
</evidence>
<evidence type="ECO:0000313" key="11">
    <source>
        <dbReference type="EMBL" id="CUT17157.1"/>
    </source>
</evidence>
<evidence type="ECO:0000256" key="2">
    <source>
        <dbReference type="ARBA" id="ARBA00022679"/>
    </source>
</evidence>
<evidence type="ECO:0000256" key="8">
    <source>
        <dbReference type="PIRSR" id="PIRSR016262-2"/>
    </source>
</evidence>
<keyword evidence="2 5" id="KW-0808">Transferase</keyword>
<organism evidence="11 12">
    <name type="scientific">Candidatus Ichthyocystis hellenicum</name>
    <dbReference type="NCBI Taxonomy" id="1561003"/>
    <lineage>
        <taxon>Bacteria</taxon>
        <taxon>Pseudomonadati</taxon>
        <taxon>Pseudomonadota</taxon>
        <taxon>Betaproteobacteria</taxon>
        <taxon>Burkholderiales</taxon>
        <taxon>Candidatus Ichthyocystis</taxon>
    </lineage>
</organism>
<dbReference type="InterPro" id="IPR045864">
    <property type="entry name" value="aa-tRNA-synth_II/BPL/LPL"/>
</dbReference>
<dbReference type="PATRIC" id="fig|1561003.3.peg.308"/>
<feature type="domain" description="BPL/LPL catalytic" evidence="10">
    <location>
        <begin position="55"/>
        <end position="235"/>
    </location>
</feature>
<reference evidence="12" key="1">
    <citation type="submission" date="2015-11" db="EMBL/GenBank/DDBJ databases">
        <authorList>
            <person name="Seth-Smith H.M.B."/>
        </authorList>
    </citation>
    <scope>NUCLEOTIDE SEQUENCE [LARGE SCALE GENOMIC DNA]</scope>
    <source>
        <strain evidence="12">2013Ark11</strain>
    </source>
</reference>
<dbReference type="STRING" id="1561003.Ark11_0301"/>
<dbReference type="OrthoDB" id="9787061at2"/>
<dbReference type="PANTHER" id="PTHR10993:SF7">
    <property type="entry name" value="LIPOYLTRANSFERASE 2, MITOCHONDRIAL-RELATED"/>
    <property type="match status" value="1"/>
</dbReference>
<gene>
    <name evidence="5 11" type="primary">lipB</name>
    <name evidence="11" type="ORF">Ark11_0301</name>
</gene>
<dbReference type="NCBIfam" id="TIGR00214">
    <property type="entry name" value="lipB"/>
    <property type="match status" value="1"/>
</dbReference>